<dbReference type="Gene3D" id="1.10.10.10">
    <property type="entry name" value="Winged helix-like DNA-binding domain superfamily/Winged helix DNA-binding domain"/>
    <property type="match status" value="1"/>
</dbReference>
<evidence type="ECO:0000256" key="3">
    <source>
        <dbReference type="ARBA" id="ARBA00023163"/>
    </source>
</evidence>
<feature type="domain" description="OmpR/PhoB-type" evidence="7">
    <location>
        <begin position="123"/>
        <end position="217"/>
    </location>
</feature>
<dbReference type="InterPro" id="IPR001789">
    <property type="entry name" value="Sig_transdc_resp-reg_receiver"/>
</dbReference>
<dbReference type="GO" id="GO:0006355">
    <property type="term" value="P:regulation of DNA-templated transcription"/>
    <property type="evidence" value="ECO:0007669"/>
    <property type="project" value="InterPro"/>
</dbReference>
<accession>A0A5R8Q9V9</accession>
<dbReference type="InterPro" id="IPR039420">
    <property type="entry name" value="WalR-like"/>
</dbReference>
<dbReference type="OrthoDB" id="9790442at2"/>
<evidence type="ECO:0000313" key="8">
    <source>
        <dbReference type="EMBL" id="TLG72714.1"/>
    </source>
</evidence>
<feature type="DNA-binding region" description="OmpR/PhoB-type" evidence="5">
    <location>
        <begin position="123"/>
        <end position="217"/>
    </location>
</feature>
<dbReference type="PROSITE" id="PS50110">
    <property type="entry name" value="RESPONSE_REGULATORY"/>
    <property type="match status" value="1"/>
</dbReference>
<feature type="modified residue" description="4-aspartylphosphate" evidence="4">
    <location>
        <position position="52"/>
    </location>
</feature>
<evidence type="ECO:0000256" key="2">
    <source>
        <dbReference type="ARBA" id="ARBA00023125"/>
    </source>
</evidence>
<evidence type="ECO:0000259" key="7">
    <source>
        <dbReference type="PROSITE" id="PS51755"/>
    </source>
</evidence>
<dbReference type="Gene3D" id="6.10.250.690">
    <property type="match status" value="1"/>
</dbReference>
<evidence type="ECO:0000256" key="4">
    <source>
        <dbReference type="PROSITE-ProRule" id="PRU00169"/>
    </source>
</evidence>
<keyword evidence="9" id="KW-1185">Reference proteome</keyword>
<dbReference type="GO" id="GO:0000976">
    <property type="term" value="F:transcription cis-regulatory region binding"/>
    <property type="evidence" value="ECO:0007669"/>
    <property type="project" value="TreeGrafter"/>
</dbReference>
<dbReference type="SMART" id="SM00862">
    <property type="entry name" value="Trans_reg_C"/>
    <property type="match status" value="1"/>
</dbReference>
<dbReference type="RefSeq" id="WP_138191322.1">
    <property type="nucleotide sequence ID" value="NZ_VBWP01000007.1"/>
</dbReference>
<name>A0A5R8Q9V9_9FIRM</name>
<evidence type="ECO:0000256" key="5">
    <source>
        <dbReference type="PROSITE-ProRule" id="PRU01091"/>
    </source>
</evidence>
<dbReference type="GO" id="GO:0005829">
    <property type="term" value="C:cytosol"/>
    <property type="evidence" value="ECO:0007669"/>
    <property type="project" value="TreeGrafter"/>
</dbReference>
<proteinExistence type="predicted"/>
<keyword evidence="1" id="KW-0805">Transcription regulation</keyword>
<evidence type="ECO:0000313" key="9">
    <source>
        <dbReference type="Proteomes" id="UP000306912"/>
    </source>
</evidence>
<dbReference type="Pfam" id="PF00486">
    <property type="entry name" value="Trans_reg_C"/>
    <property type="match status" value="1"/>
</dbReference>
<dbReference type="GO" id="GO:0000156">
    <property type="term" value="F:phosphorelay response regulator activity"/>
    <property type="evidence" value="ECO:0007669"/>
    <property type="project" value="TreeGrafter"/>
</dbReference>
<dbReference type="PROSITE" id="PS51755">
    <property type="entry name" value="OMPR_PHOB"/>
    <property type="match status" value="1"/>
</dbReference>
<comment type="caution">
    <text evidence="8">The sequence shown here is derived from an EMBL/GenBank/DDBJ whole genome shotgun (WGS) entry which is preliminary data.</text>
</comment>
<evidence type="ECO:0000259" key="6">
    <source>
        <dbReference type="PROSITE" id="PS50110"/>
    </source>
</evidence>
<dbReference type="InParanoid" id="A0A5R8Q9V9"/>
<reference evidence="8 9" key="1">
    <citation type="submission" date="2019-05" db="EMBL/GenBank/DDBJ databases">
        <title>Culicoidintestinum kansasii gen. nov., sp. nov. from the gastrointestinal tract of the biting midge, Culicoides sonorensis.</title>
        <authorList>
            <person name="Neupane S."/>
            <person name="Ghosh A."/>
            <person name="Gunther S."/>
            <person name="Martin K."/>
            <person name="Zurek L."/>
        </authorList>
    </citation>
    <scope>NUCLEOTIDE SEQUENCE [LARGE SCALE GENOMIC DNA]</scope>
    <source>
        <strain evidence="8 9">CS-1</strain>
    </source>
</reference>
<dbReference type="EMBL" id="VBWP01000007">
    <property type="protein sequence ID" value="TLG72714.1"/>
    <property type="molecule type" value="Genomic_DNA"/>
</dbReference>
<dbReference type="CDD" id="cd00383">
    <property type="entry name" value="trans_reg_C"/>
    <property type="match status" value="1"/>
</dbReference>
<keyword evidence="4" id="KW-0597">Phosphoprotein</keyword>
<dbReference type="InterPro" id="IPR036388">
    <property type="entry name" value="WH-like_DNA-bd_sf"/>
</dbReference>
<keyword evidence="2 5" id="KW-0238">DNA-binding</keyword>
<dbReference type="GO" id="GO:0032993">
    <property type="term" value="C:protein-DNA complex"/>
    <property type="evidence" value="ECO:0007669"/>
    <property type="project" value="TreeGrafter"/>
</dbReference>
<dbReference type="InterPro" id="IPR011006">
    <property type="entry name" value="CheY-like_superfamily"/>
</dbReference>
<evidence type="ECO:0000256" key="1">
    <source>
        <dbReference type="ARBA" id="ARBA00023015"/>
    </source>
</evidence>
<dbReference type="SUPFAM" id="SSF52172">
    <property type="entry name" value="CheY-like"/>
    <property type="match status" value="1"/>
</dbReference>
<feature type="domain" description="Response regulatory" evidence="6">
    <location>
        <begin position="3"/>
        <end position="117"/>
    </location>
</feature>
<dbReference type="Pfam" id="PF00072">
    <property type="entry name" value="Response_reg"/>
    <property type="match status" value="1"/>
</dbReference>
<gene>
    <name evidence="8" type="ORF">FEZ08_08400</name>
</gene>
<keyword evidence="3" id="KW-0804">Transcription</keyword>
<organism evidence="8 9">
    <name type="scientific">Culicoidibacter larvae</name>
    <dbReference type="NCBI Taxonomy" id="2579976"/>
    <lineage>
        <taxon>Bacteria</taxon>
        <taxon>Bacillati</taxon>
        <taxon>Bacillota</taxon>
        <taxon>Culicoidibacteria</taxon>
        <taxon>Culicoidibacterales</taxon>
        <taxon>Culicoidibacteraceae</taxon>
        <taxon>Culicoidibacter</taxon>
    </lineage>
</organism>
<dbReference type="Gene3D" id="3.40.50.2300">
    <property type="match status" value="1"/>
</dbReference>
<dbReference type="AlphaFoldDB" id="A0A5R8Q9V9"/>
<protein>
    <submittedName>
        <fullName evidence="8">Response regulator transcription factor</fullName>
    </submittedName>
</protein>
<sequence length="219" mass="25294">MTRVLFLEDEPTIADVTLEYMKMQDYIVDHVADGTSAIEALKKSRYDVAVLDIMVPEKSGLEVLQYIKEQFPETLTIMLTALADEQTQIKAFNLYADDYVIKPFSPIVLLKRIEAILRRGKQSAVIDEHGLVIDELGYQAYYDGENLQLTLTEFLLLQTLNSQPKRVFSREMLLERIFPDDYFANDRVIDAHIKNLRKKLPYNFVKTITGIGYQFQSEV</sequence>
<dbReference type="Proteomes" id="UP000306912">
    <property type="component" value="Unassembled WGS sequence"/>
</dbReference>
<dbReference type="SMART" id="SM00448">
    <property type="entry name" value="REC"/>
    <property type="match status" value="1"/>
</dbReference>
<dbReference type="PANTHER" id="PTHR48111">
    <property type="entry name" value="REGULATOR OF RPOS"/>
    <property type="match status" value="1"/>
</dbReference>
<dbReference type="PANTHER" id="PTHR48111:SF32">
    <property type="entry name" value="STAGE 0 SPORULATION PROTEIN A HOMOLOG"/>
    <property type="match status" value="1"/>
</dbReference>
<dbReference type="InterPro" id="IPR001867">
    <property type="entry name" value="OmpR/PhoB-type_DNA-bd"/>
</dbReference>